<sequence>MTHQATLADQPSLLTAHKRVHTPAAELTQAIGDGFASLFRHTTGQGATPVGPPREIDLTGVVVPLTPASPTAPEIA</sequence>
<accession>A0A495XJ23</accession>
<organism evidence="1 2">
    <name type="scientific">Saccharothrix variisporea</name>
    <dbReference type="NCBI Taxonomy" id="543527"/>
    <lineage>
        <taxon>Bacteria</taxon>
        <taxon>Bacillati</taxon>
        <taxon>Actinomycetota</taxon>
        <taxon>Actinomycetes</taxon>
        <taxon>Pseudonocardiales</taxon>
        <taxon>Pseudonocardiaceae</taxon>
        <taxon>Saccharothrix</taxon>
    </lineage>
</organism>
<dbReference type="EMBL" id="RBXR01000001">
    <property type="protein sequence ID" value="RKT74501.1"/>
    <property type="molecule type" value="Genomic_DNA"/>
</dbReference>
<evidence type="ECO:0000313" key="1">
    <source>
        <dbReference type="EMBL" id="RKT74501.1"/>
    </source>
</evidence>
<proteinExistence type="predicted"/>
<name>A0A495XJ23_9PSEU</name>
<dbReference type="Proteomes" id="UP000272729">
    <property type="component" value="Unassembled WGS sequence"/>
</dbReference>
<protein>
    <submittedName>
        <fullName evidence="1">Uncharacterized protein</fullName>
    </submittedName>
</protein>
<dbReference type="AlphaFoldDB" id="A0A495XJ23"/>
<gene>
    <name evidence="1" type="ORF">DFJ66_7861</name>
</gene>
<evidence type="ECO:0000313" key="2">
    <source>
        <dbReference type="Proteomes" id="UP000272729"/>
    </source>
</evidence>
<dbReference type="RefSeq" id="WP_121229273.1">
    <property type="nucleotide sequence ID" value="NZ_JBIUBA010000003.1"/>
</dbReference>
<dbReference type="OrthoDB" id="64208at2"/>
<reference evidence="1 2" key="1">
    <citation type="submission" date="2018-10" db="EMBL/GenBank/DDBJ databases">
        <title>Sequencing the genomes of 1000 actinobacteria strains.</title>
        <authorList>
            <person name="Klenk H.-P."/>
        </authorList>
    </citation>
    <scope>NUCLEOTIDE SEQUENCE [LARGE SCALE GENOMIC DNA]</scope>
    <source>
        <strain evidence="1 2">DSM 43911</strain>
    </source>
</reference>
<keyword evidence="2" id="KW-1185">Reference proteome</keyword>
<comment type="caution">
    <text evidence="1">The sequence shown here is derived from an EMBL/GenBank/DDBJ whole genome shotgun (WGS) entry which is preliminary data.</text>
</comment>